<comment type="caution">
    <text evidence="1">The sequence shown here is derived from an EMBL/GenBank/DDBJ whole genome shotgun (WGS) entry which is preliminary data.</text>
</comment>
<evidence type="ECO:0000313" key="1">
    <source>
        <dbReference type="EMBL" id="MFD0684592.1"/>
    </source>
</evidence>
<reference evidence="2" key="1">
    <citation type="journal article" date="2019" name="Int. J. Syst. Evol. Microbiol.">
        <title>The Global Catalogue of Microorganisms (GCM) 10K type strain sequencing project: providing services to taxonomists for standard genome sequencing and annotation.</title>
        <authorList>
            <consortium name="The Broad Institute Genomics Platform"/>
            <consortium name="The Broad Institute Genome Sequencing Center for Infectious Disease"/>
            <person name="Wu L."/>
            <person name="Ma J."/>
        </authorList>
    </citation>
    <scope>NUCLEOTIDE SEQUENCE [LARGE SCALE GENOMIC DNA]</scope>
    <source>
        <strain evidence="2">JCM 9371</strain>
    </source>
</reference>
<dbReference type="Proteomes" id="UP001597063">
    <property type="component" value="Unassembled WGS sequence"/>
</dbReference>
<name>A0ABW2XIP8_9ACTN</name>
<keyword evidence="2" id="KW-1185">Reference proteome</keyword>
<accession>A0ABW2XIP8</accession>
<protein>
    <submittedName>
        <fullName evidence="1">Uncharacterized protein</fullName>
    </submittedName>
</protein>
<dbReference type="EMBL" id="JBHTGP010000003">
    <property type="protein sequence ID" value="MFD0684592.1"/>
    <property type="molecule type" value="Genomic_DNA"/>
</dbReference>
<dbReference type="RefSeq" id="WP_207399596.1">
    <property type="nucleotide sequence ID" value="NZ_CAACUY010000018.1"/>
</dbReference>
<gene>
    <name evidence="1" type="ORF">ACFQZM_08800</name>
</gene>
<proteinExistence type="predicted"/>
<organism evidence="1 2">
    <name type="scientific">Actinomadura fibrosa</name>
    <dbReference type="NCBI Taxonomy" id="111802"/>
    <lineage>
        <taxon>Bacteria</taxon>
        <taxon>Bacillati</taxon>
        <taxon>Actinomycetota</taxon>
        <taxon>Actinomycetes</taxon>
        <taxon>Streptosporangiales</taxon>
        <taxon>Thermomonosporaceae</taxon>
        <taxon>Actinomadura</taxon>
    </lineage>
</organism>
<evidence type="ECO:0000313" key="2">
    <source>
        <dbReference type="Proteomes" id="UP001597063"/>
    </source>
</evidence>
<sequence>MIAARGPDVVTIDAKTRMRPHTGRYAISRTCVQAGLQFAGANAPIPLYYVLGDAFSDLAVLTPAEVTAYTTTGHLHPSGAYYMIEANHARPFETVFGAVAQAKIA</sequence>